<evidence type="ECO:0000256" key="1">
    <source>
        <dbReference type="SAM" id="MobiDB-lite"/>
    </source>
</evidence>
<feature type="non-terminal residue" evidence="2">
    <location>
        <position position="217"/>
    </location>
</feature>
<organism evidence="2 3">
    <name type="scientific">Datura stramonium</name>
    <name type="common">Jimsonweed</name>
    <name type="synonym">Common thornapple</name>
    <dbReference type="NCBI Taxonomy" id="4076"/>
    <lineage>
        <taxon>Eukaryota</taxon>
        <taxon>Viridiplantae</taxon>
        <taxon>Streptophyta</taxon>
        <taxon>Embryophyta</taxon>
        <taxon>Tracheophyta</taxon>
        <taxon>Spermatophyta</taxon>
        <taxon>Magnoliopsida</taxon>
        <taxon>eudicotyledons</taxon>
        <taxon>Gunneridae</taxon>
        <taxon>Pentapetalae</taxon>
        <taxon>asterids</taxon>
        <taxon>lamiids</taxon>
        <taxon>Solanales</taxon>
        <taxon>Solanaceae</taxon>
        <taxon>Solanoideae</taxon>
        <taxon>Datureae</taxon>
        <taxon>Datura</taxon>
    </lineage>
</organism>
<evidence type="ECO:0000313" key="2">
    <source>
        <dbReference type="EMBL" id="MCE3214837.1"/>
    </source>
</evidence>
<accession>A0ABS8WTE1</accession>
<reference evidence="2 3" key="1">
    <citation type="journal article" date="2021" name="BMC Genomics">
        <title>Datura genome reveals duplications of psychoactive alkaloid biosynthetic genes and high mutation rate following tissue culture.</title>
        <authorList>
            <person name="Rajewski A."/>
            <person name="Carter-House D."/>
            <person name="Stajich J."/>
            <person name="Litt A."/>
        </authorList>
    </citation>
    <scope>NUCLEOTIDE SEQUENCE [LARGE SCALE GENOMIC DNA]</scope>
    <source>
        <strain evidence="2">AR-01</strain>
    </source>
</reference>
<sequence>MWLDLVCERLIPYRNISEVPIEVSILLSCIMDRVYINVGEIIADQFKQRTKQQATTLSFPNLANSVITLATKTDKEAPVMKQEKHTGNRTPPPPSASTHASATSLHTDEFHCPPPDLLNIAQRNKMHESQLVRLTKAIPSIIQISIKKTLQPAKDKLTSLFSTVDVLESEVGTLRQEVAALSARHPLATQPHVNLKQCPRSPKHPKIRRIIGGWDMQ</sequence>
<protein>
    <submittedName>
        <fullName evidence="2">Uncharacterized protein</fullName>
    </submittedName>
</protein>
<feature type="region of interest" description="Disordered" evidence="1">
    <location>
        <begin position="74"/>
        <end position="108"/>
    </location>
</feature>
<proteinExistence type="predicted"/>
<keyword evidence="3" id="KW-1185">Reference proteome</keyword>
<evidence type="ECO:0000313" key="3">
    <source>
        <dbReference type="Proteomes" id="UP000823775"/>
    </source>
</evidence>
<dbReference type="EMBL" id="JACEIK010009965">
    <property type="protein sequence ID" value="MCE3214837.1"/>
    <property type="molecule type" value="Genomic_DNA"/>
</dbReference>
<gene>
    <name evidence="2" type="ORF">HAX54_053467</name>
</gene>
<name>A0ABS8WTE1_DATST</name>
<dbReference type="Proteomes" id="UP000823775">
    <property type="component" value="Unassembled WGS sequence"/>
</dbReference>
<comment type="caution">
    <text evidence="2">The sequence shown here is derived from an EMBL/GenBank/DDBJ whole genome shotgun (WGS) entry which is preliminary data.</text>
</comment>
<feature type="compositionally biased region" description="Basic and acidic residues" evidence="1">
    <location>
        <begin position="74"/>
        <end position="86"/>
    </location>
</feature>
<feature type="compositionally biased region" description="Low complexity" evidence="1">
    <location>
        <begin position="96"/>
        <end position="105"/>
    </location>
</feature>